<comment type="caution">
    <text evidence="1">The sequence shown here is derived from an EMBL/GenBank/DDBJ whole genome shotgun (WGS) entry which is preliminary data.</text>
</comment>
<evidence type="ECO:0000313" key="2">
    <source>
        <dbReference type="Proteomes" id="UP001367316"/>
    </source>
</evidence>
<feature type="non-terminal residue" evidence="1">
    <location>
        <position position="1"/>
    </location>
</feature>
<sequence length="206" mass="23770">LNNDSCVALYLSVSVIAIYAMSKDPRPGEYLLFGDHGSAEWLPLFRGLAIMFKYRGVRDYGSPAAPPPTDWRRHMEDLRRIIPDANDPKGETCLEESTRLNQSYVAVWGDQEEMKENPYMSSIFAWIYRTSNDFILCIQQKQPLALLIFAFLGVLMTSPPEHHWFMKGWPQHVVAGAYTFLPQEYRPWLQWHIEQVSWTPGTSTTP</sequence>
<dbReference type="InterPro" id="IPR052400">
    <property type="entry name" value="Zn2-C6_fungal_TF"/>
</dbReference>
<reference evidence="1 2" key="1">
    <citation type="submission" date="2024-04" db="EMBL/GenBank/DDBJ databases">
        <title>Phyllosticta paracitricarpa is synonymous to the EU quarantine fungus P. citricarpa based on phylogenomic analyses.</title>
        <authorList>
            <consortium name="Lawrence Berkeley National Laboratory"/>
            <person name="Van ingen-buijs V.A."/>
            <person name="Van westerhoven A.C."/>
            <person name="Haridas S."/>
            <person name="Skiadas P."/>
            <person name="Martin F."/>
            <person name="Groenewald J.Z."/>
            <person name="Crous P.W."/>
            <person name="Seidl M.F."/>
        </authorList>
    </citation>
    <scope>NUCLEOTIDE SEQUENCE [LARGE SCALE GENOMIC DNA]</scope>
    <source>
        <strain evidence="1 2">CBS 141358</strain>
    </source>
</reference>
<dbReference type="Proteomes" id="UP001367316">
    <property type="component" value="Unassembled WGS sequence"/>
</dbReference>
<keyword evidence="2" id="KW-1185">Reference proteome</keyword>
<accession>A0ABR1NLA6</accession>
<dbReference type="EMBL" id="JBBPBF010000002">
    <property type="protein sequence ID" value="KAK7615251.1"/>
    <property type="molecule type" value="Genomic_DNA"/>
</dbReference>
<evidence type="ECO:0000313" key="1">
    <source>
        <dbReference type="EMBL" id="KAK7615251.1"/>
    </source>
</evidence>
<protein>
    <submittedName>
        <fullName evidence="1">Uncharacterized protein</fullName>
    </submittedName>
</protein>
<name>A0ABR1NLA6_9PEZI</name>
<dbReference type="PANTHER" id="PTHR47657">
    <property type="entry name" value="STEROL REGULATORY ELEMENT-BINDING PROTEIN ECM22"/>
    <property type="match status" value="1"/>
</dbReference>
<organism evidence="1 2">
    <name type="scientific">Phyllosticta paracitricarpa</name>
    <dbReference type="NCBI Taxonomy" id="2016321"/>
    <lineage>
        <taxon>Eukaryota</taxon>
        <taxon>Fungi</taxon>
        <taxon>Dikarya</taxon>
        <taxon>Ascomycota</taxon>
        <taxon>Pezizomycotina</taxon>
        <taxon>Dothideomycetes</taxon>
        <taxon>Dothideomycetes incertae sedis</taxon>
        <taxon>Botryosphaeriales</taxon>
        <taxon>Phyllostictaceae</taxon>
        <taxon>Phyllosticta</taxon>
    </lineage>
</organism>
<dbReference type="PANTHER" id="PTHR47657:SF13">
    <property type="entry name" value="ZN(2)-C6 FUNGAL-TYPE DOMAIN-CONTAINING PROTEIN-RELATED"/>
    <property type="match status" value="1"/>
</dbReference>
<proteinExistence type="predicted"/>
<gene>
    <name evidence="1" type="ORF">JOL62DRAFT_494226</name>
</gene>